<keyword evidence="5" id="KW-1185">Reference proteome</keyword>
<evidence type="ECO:0000256" key="3">
    <source>
        <dbReference type="SAM" id="MobiDB-lite"/>
    </source>
</evidence>
<comment type="caution">
    <text evidence="4">The sequence shown here is derived from an EMBL/GenBank/DDBJ whole genome shotgun (WGS) entry which is preliminary data.</text>
</comment>
<proteinExistence type="predicted"/>
<dbReference type="PROSITE" id="PS50935">
    <property type="entry name" value="SSB"/>
    <property type="match status" value="1"/>
</dbReference>
<dbReference type="InParanoid" id="A0A1Q3DH36"/>
<dbReference type="EMBL" id="BDDD01008112">
    <property type="protein sequence ID" value="GAV91810.1"/>
    <property type="molecule type" value="Genomic_DNA"/>
</dbReference>
<dbReference type="PANTHER" id="PTHR10302">
    <property type="entry name" value="SINGLE-STRANDED DNA-BINDING PROTEIN"/>
    <property type="match status" value="1"/>
</dbReference>
<keyword evidence="1 2" id="KW-0238">DNA-binding</keyword>
<accession>A0A1Q3DH36</accession>
<dbReference type="GO" id="GO:0006264">
    <property type="term" value="P:mitochondrial DNA replication"/>
    <property type="evidence" value="ECO:0007669"/>
    <property type="project" value="TreeGrafter"/>
</dbReference>
<dbReference type="Proteomes" id="UP000187406">
    <property type="component" value="Unassembled WGS sequence"/>
</dbReference>
<dbReference type="GO" id="GO:0003697">
    <property type="term" value="F:single-stranded DNA binding"/>
    <property type="evidence" value="ECO:0007669"/>
    <property type="project" value="InterPro"/>
</dbReference>
<sequence length="358" mass="40643">MNSLSRALSQFASSQQTRERVIIHSSRTLQSFSTTTTKKWNRYYEKGTTTKTLQEPSSSPSPSSEIAADSDWPRPTEIPFQPKVANSINLIGYVHMAVQSKASPDGKYWAGTIISQDPTSKSRPLWIPVIFEGDLAHIAALHLKENDHIFVTGELRADPPPLNVTQGRDQANVQVMVHSVNFVQGSYEMKKSSARHELEDGILRHSASITKDGDPTLSSWTDLLDSPQQWWDFRRNKLHGTVKPKFPDFKRKDGSQSIWLNRAPLWVISKLEGVEFDQIQKSNPTKKRIGDETWKDLVENPNKWWDNRLGKKNGRAPDFKHKETGEVLWLSDAPQWVNSELEGVSFGQIQKTNKLKGM</sequence>
<dbReference type="PANTHER" id="PTHR10302:SF23">
    <property type="entry name" value="PROTEIN OSB4, CHLOROPLASTIC"/>
    <property type="match status" value="1"/>
</dbReference>
<dbReference type="OrthoDB" id="669963at2759"/>
<name>A0A1Q3DH36_CEPFO</name>
<feature type="non-terminal residue" evidence="4">
    <location>
        <position position="358"/>
    </location>
</feature>
<evidence type="ECO:0000313" key="5">
    <source>
        <dbReference type="Proteomes" id="UP000187406"/>
    </source>
</evidence>
<dbReference type="Gene3D" id="2.40.50.140">
    <property type="entry name" value="Nucleic acid-binding proteins"/>
    <property type="match status" value="1"/>
</dbReference>
<dbReference type="SUPFAM" id="SSF50249">
    <property type="entry name" value="Nucleic acid-binding proteins"/>
    <property type="match status" value="1"/>
</dbReference>
<dbReference type="InterPro" id="IPR012340">
    <property type="entry name" value="NA-bd_OB-fold"/>
</dbReference>
<evidence type="ECO:0000256" key="1">
    <source>
        <dbReference type="ARBA" id="ARBA00023125"/>
    </source>
</evidence>
<evidence type="ECO:0000256" key="2">
    <source>
        <dbReference type="PROSITE-ProRule" id="PRU00252"/>
    </source>
</evidence>
<gene>
    <name evidence="4" type="ORF">CFOL_v3_35196</name>
</gene>
<dbReference type="FunCoup" id="A0A1Q3DH36">
    <property type="interactions" value="1045"/>
</dbReference>
<protein>
    <submittedName>
        <fullName evidence="4">SSB domain-containing protein</fullName>
    </submittedName>
</protein>
<organism evidence="4 5">
    <name type="scientific">Cephalotus follicularis</name>
    <name type="common">Albany pitcher plant</name>
    <dbReference type="NCBI Taxonomy" id="3775"/>
    <lineage>
        <taxon>Eukaryota</taxon>
        <taxon>Viridiplantae</taxon>
        <taxon>Streptophyta</taxon>
        <taxon>Embryophyta</taxon>
        <taxon>Tracheophyta</taxon>
        <taxon>Spermatophyta</taxon>
        <taxon>Magnoliopsida</taxon>
        <taxon>eudicotyledons</taxon>
        <taxon>Gunneridae</taxon>
        <taxon>Pentapetalae</taxon>
        <taxon>rosids</taxon>
        <taxon>fabids</taxon>
        <taxon>Oxalidales</taxon>
        <taxon>Cephalotaceae</taxon>
        <taxon>Cephalotus</taxon>
    </lineage>
</organism>
<dbReference type="STRING" id="3775.A0A1Q3DH36"/>
<feature type="region of interest" description="Disordered" evidence="3">
    <location>
        <begin position="48"/>
        <end position="78"/>
    </location>
</feature>
<evidence type="ECO:0000313" key="4">
    <source>
        <dbReference type="EMBL" id="GAV91810.1"/>
    </source>
</evidence>
<dbReference type="InterPro" id="IPR011344">
    <property type="entry name" value="ssDNA-bd"/>
</dbReference>
<dbReference type="GO" id="GO:0042645">
    <property type="term" value="C:mitochondrial nucleoid"/>
    <property type="evidence" value="ECO:0007669"/>
    <property type="project" value="TreeGrafter"/>
</dbReference>
<dbReference type="AlphaFoldDB" id="A0A1Q3DH36"/>
<dbReference type="InterPro" id="IPR000424">
    <property type="entry name" value="Primosome_PriB/ssb"/>
</dbReference>
<reference evidence="5" key="1">
    <citation type="submission" date="2016-04" db="EMBL/GenBank/DDBJ databases">
        <title>Cephalotus genome sequencing.</title>
        <authorList>
            <person name="Fukushima K."/>
            <person name="Hasebe M."/>
            <person name="Fang X."/>
        </authorList>
    </citation>
    <scope>NUCLEOTIDE SEQUENCE [LARGE SCALE GENOMIC DNA]</scope>
    <source>
        <strain evidence="5">cv. St1</strain>
    </source>
</reference>